<keyword evidence="3" id="KW-1185">Reference proteome</keyword>
<dbReference type="RefSeq" id="WP_067184913.1">
    <property type="nucleotide sequence ID" value="NZ_CP012199.1"/>
</dbReference>
<name>A0AA86GLT3_9SPHN</name>
<dbReference type="InterPro" id="IPR013321">
    <property type="entry name" value="Arc_rbn_hlx_hlx"/>
</dbReference>
<dbReference type="AlphaFoldDB" id="A0AA86GLT3"/>
<gene>
    <name evidence="2" type="ORF">SGRAN_2968</name>
</gene>
<evidence type="ECO:0000313" key="3">
    <source>
        <dbReference type="Proteomes" id="UP000058599"/>
    </source>
</evidence>
<evidence type="ECO:0000313" key="2">
    <source>
        <dbReference type="EMBL" id="AMG75315.1"/>
    </source>
</evidence>
<dbReference type="GO" id="GO:0006355">
    <property type="term" value="P:regulation of DNA-templated transcription"/>
    <property type="evidence" value="ECO:0007669"/>
    <property type="project" value="InterPro"/>
</dbReference>
<dbReference type="Gene3D" id="1.10.1220.10">
    <property type="entry name" value="Met repressor-like"/>
    <property type="match status" value="1"/>
</dbReference>
<dbReference type="Proteomes" id="UP000058599">
    <property type="component" value="Chromosome"/>
</dbReference>
<protein>
    <submittedName>
        <fullName evidence="2">Antitoxin of toxin-antitoxin stability system</fullName>
    </submittedName>
</protein>
<dbReference type="KEGG" id="sgi:SGRAN_2968"/>
<evidence type="ECO:0000256" key="1">
    <source>
        <dbReference type="SAM" id="MobiDB-lite"/>
    </source>
</evidence>
<dbReference type="SUPFAM" id="SSF47598">
    <property type="entry name" value="Ribbon-helix-helix"/>
    <property type="match status" value="1"/>
</dbReference>
<feature type="region of interest" description="Disordered" evidence="1">
    <location>
        <begin position="62"/>
        <end position="92"/>
    </location>
</feature>
<dbReference type="CDD" id="cd21631">
    <property type="entry name" value="RHH_CopG_NikR-like"/>
    <property type="match status" value="1"/>
</dbReference>
<dbReference type="InterPro" id="IPR010985">
    <property type="entry name" value="Ribbon_hlx_hlx"/>
</dbReference>
<accession>A0AA86GLT3</accession>
<reference evidence="2 3" key="1">
    <citation type="journal article" date="2016" name="BMC Genomics">
        <title>Genomic analysis of the nitrate-respiring Sphingopyxis granuli (formerly Sphingomonas macrogoltabida) strain TFA.</title>
        <authorList>
            <person name="Garcia-Romero I."/>
            <person name="Perez-Pulido A.J."/>
            <person name="Gonzalez-Flores Y.E."/>
            <person name="Reyes-Ramirez F."/>
            <person name="Santero E."/>
            <person name="Floriano B."/>
        </authorList>
    </citation>
    <scope>NUCLEOTIDE SEQUENCE [LARGE SCALE GENOMIC DNA]</scope>
    <source>
        <strain evidence="2 3">TFA</strain>
    </source>
</reference>
<proteinExistence type="predicted"/>
<organism evidence="2 3">
    <name type="scientific">Sphingopyxis granuli</name>
    <dbReference type="NCBI Taxonomy" id="267128"/>
    <lineage>
        <taxon>Bacteria</taxon>
        <taxon>Pseudomonadati</taxon>
        <taxon>Pseudomonadota</taxon>
        <taxon>Alphaproteobacteria</taxon>
        <taxon>Sphingomonadales</taxon>
        <taxon>Sphingomonadaceae</taxon>
        <taxon>Sphingopyxis</taxon>
    </lineage>
</organism>
<sequence>MKNVTIALDDETHRRARIRAAELGMSLSALVKDYLRQLADAPPPEAGVREMSMPFTVAPAYAAGPPTIKPAPRNAKPRQPGALRGKTGVANDFDEWPEGFLDALYGEDTEAARNWYK</sequence>
<dbReference type="EMBL" id="CP012199">
    <property type="protein sequence ID" value="AMG75315.1"/>
    <property type="molecule type" value="Genomic_DNA"/>
</dbReference>